<dbReference type="Pfam" id="PF18557">
    <property type="entry name" value="NepR"/>
    <property type="match status" value="1"/>
</dbReference>
<proteinExistence type="predicted"/>
<dbReference type="Proteomes" id="UP000215590">
    <property type="component" value="Unassembled WGS sequence"/>
</dbReference>
<evidence type="ECO:0000259" key="1">
    <source>
        <dbReference type="Pfam" id="PF18557"/>
    </source>
</evidence>
<reference evidence="2 3" key="1">
    <citation type="submission" date="2017-07" db="EMBL/GenBank/DDBJ databases">
        <title>Phylogenetic study on the rhizospheric bacterium Ochrobactrum sp. A44.</title>
        <authorList>
            <person name="Krzyzanowska D.M."/>
            <person name="Ossowicki A."/>
            <person name="Rajewska M."/>
            <person name="Maciag T."/>
            <person name="Kaczynski Z."/>
            <person name="Czerwicka M."/>
            <person name="Jafra S."/>
        </authorList>
    </citation>
    <scope>NUCLEOTIDE SEQUENCE [LARGE SCALE GENOMIC DNA]</scope>
    <source>
        <strain evidence="2 3">DSM 7216</strain>
    </source>
</reference>
<protein>
    <recommendedName>
        <fullName evidence="1">Anti-sigma factor NepR domain-containing protein</fullName>
    </recommendedName>
</protein>
<dbReference type="AlphaFoldDB" id="A0A256G1S1"/>
<name>A0A256G1S1_9HYPH</name>
<evidence type="ECO:0000313" key="3">
    <source>
        <dbReference type="Proteomes" id="UP000215590"/>
    </source>
</evidence>
<evidence type="ECO:0000313" key="2">
    <source>
        <dbReference type="EMBL" id="OYR21044.1"/>
    </source>
</evidence>
<accession>A0A256G1S1</accession>
<dbReference type="InterPro" id="IPR041649">
    <property type="entry name" value="NepR"/>
</dbReference>
<gene>
    <name evidence="2" type="ORF">CEV31_0664</name>
</gene>
<comment type="caution">
    <text evidence="2">The sequence shown here is derived from an EMBL/GenBank/DDBJ whole genome shotgun (WGS) entry which is preliminary data.</text>
</comment>
<sequence>MGPNCEVGLKLKALYTSIQDETIPDRFLDLLEKLDQAEQESTREHSIGSVG</sequence>
<feature type="domain" description="Anti-sigma factor NepR" evidence="1">
    <location>
        <begin position="7"/>
        <end position="38"/>
    </location>
</feature>
<keyword evidence="3" id="KW-1185">Reference proteome</keyword>
<organism evidence="2 3">
    <name type="scientific">Brucella thiophenivorans</name>
    <dbReference type="NCBI Taxonomy" id="571255"/>
    <lineage>
        <taxon>Bacteria</taxon>
        <taxon>Pseudomonadati</taxon>
        <taxon>Pseudomonadota</taxon>
        <taxon>Alphaproteobacteria</taxon>
        <taxon>Hyphomicrobiales</taxon>
        <taxon>Brucellaceae</taxon>
        <taxon>Brucella/Ochrobactrum group</taxon>
        <taxon>Brucella</taxon>
    </lineage>
</organism>
<dbReference type="EMBL" id="NNRJ01000012">
    <property type="protein sequence ID" value="OYR21044.1"/>
    <property type="molecule type" value="Genomic_DNA"/>
</dbReference>